<evidence type="ECO:0000256" key="2">
    <source>
        <dbReference type="ARBA" id="ARBA00022908"/>
    </source>
</evidence>
<comment type="similarity">
    <text evidence="1">Belongs to the 'phage' integrase family.</text>
</comment>
<gene>
    <name evidence="6" type="primary">xerC_7</name>
    <name evidence="6" type="ORF">LMG29542_05590</name>
</gene>
<dbReference type="InterPro" id="IPR011010">
    <property type="entry name" value="DNA_brk_join_enz"/>
</dbReference>
<evidence type="ECO:0000256" key="4">
    <source>
        <dbReference type="ARBA" id="ARBA00023172"/>
    </source>
</evidence>
<keyword evidence="3" id="KW-0238">DNA-binding</keyword>
<dbReference type="SUPFAM" id="SSF56349">
    <property type="entry name" value="DNA breaking-rejoining enzymes"/>
    <property type="match status" value="1"/>
</dbReference>
<dbReference type="PANTHER" id="PTHR30349:SF41">
    <property type="entry name" value="INTEGRASE_RECOMBINASE PROTEIN MJ0367-RELATED"/>
    <property type="match status" value="1"/>
</dbReference>
<name>A0A6J5ELF0_9BURK</name>
<reference evidence="6 7" key="1">
    <citation type="submission" date="2020-04" db="EMBL/GenBank/DDBJ databases">
        <authorList>
            <person name="De Canck E."/>
        </authorList>
    </citation>
    <scope>NUCLEOTIDE SEQUENCE [LARGE SCALE GENOMIC DNA]</scope>
    <source>
        <strain evidence="6 7">LMG 29542</strain>
    </source>
</reference>
<evidence type="ECO:0000259" key="5">
    <source>
        <dbReference type="PROSITE" id="PS51898"/>
    </source>
</evidence>
<keyword evidence="2" id="KW-0229">DNA integration</keyword>
<keyword evidence="4" id="KW-0233">DNA recombination</keyword>
<evidence type="ECO:0000256" key="1">
    <source>
        <dbReference type="ARBA" id="ARBA00008857"/>
    </source>
</evidence>
<accession>A0A6J5ELF0</accession>
<dbReference type="PROSITE" id="PS51898">
    <property type="entry name" value="TYR_RECOMBINASE"/>
    <property type="match status" value="1"/>
</dbReference>
<evidence type="ECO:0000313" key="6">
    <source>
        <dbReference type="EMBL" id="CAB3767370.1"/>
    </source>
</evidence>
<dbReference type="InterPro" id="IPR050090">
    <property type="entry name" value="Tyrosine_recombinase_XerCD"/>
</dbReference>
<dbReference type="RefSeq" id="WP_175229656.1">
    <property type="nucleotide sequence ID" value="NZ_CADIKH010000033.1"/>
</dbReference>
<dbReference type="Proteomes" id="UP000494363">
    <property type="component" value="Unassembled WGS sequence"/>
</dbReference>
<dbReference type="GO" id="GO:0006310">
    <property type="term" value="P:DNA recombination"/>
    <property type="evidence" value="ECO:0007669"/>
    <property type="project" value="UniProtKB-KW"/>
</dbReference>
<dbReference type="GO" id="GO:0003677">
    <property type="term" value="F:DNA binding"/>
    <property type="evidence" value="ECO:0007669"/>
    <property type="project" value="UniProtKB-KW"/>
</dbReference>
<organism evidence="6 7">
    <name type="scientific">Paraburkholderia humisilvae</name>
    <dbReference type="NCBI Taxonomy" id="627669"/>
    <lineage>
        <taxon>Bacteria</taxon>
        <taxon>Pseudomonadati</taxon>
        <taxon>Pseudomonadota</taxon>
        <taxon>Betaproteobacteria</taxon>
        <taxon>Burkholderiales</taxon>
        <taxon>Burkholderiaceae</taxon>
        <taxon>Paraburkholderia</taxon>
    </lineage>
</organism>
<evidence type="ECO:0000313" key="7">
    <source>
        <dbReference type="Proteomes" id="UP000494363"/>
    </source>
</evidence>
<dbReference type="EMBL" id="CADIKH010000033">
    <property type="protein sequence ID" value="CAB3767370.1"/>
    <property type="molecule type" value="Genomic_DNA"/>
</dbReference>
<dbReference type="CDD" id="cd00397">
    <property type="entry name" value="DNA_BRE_C"/>
    <property type="match status" value="1"/>
</dbReference>
<dbReference type="InterPro" id="IPR002104">
    <property type="entry name" value="Integrase_catalytic"/>
</dbReference>
<evidence type="ECO:0000256" key="3">
    <source>
        <dbReference type="ARBA" id="ARBA00023125"/>
    </source>
</evidence>
<dbReference type="Pfam" id="PF00589">
    <property type="entry name" value="Phage_integrase"/>
    <property type="match status" value="1"/>
</dbReference>
<dbReference type="InterPro" id="IPR013762">
    <property type="entry name" value="Integrase-like_cat_sf"/>
</dbReference>
<protein>
    <submittedName>
        <fullName evidence="6">Tyrosine recombinase XerC</fullName>
    </submittedName>
</protein>
<keyword evidence="7" id="KW-1185">Reference proteome</keyword>
<dbReference type="GO" id="GO:0015074">
    <property type="term" value="P:DNA integration"/>
    <property type="evidence" value="ECO:0007669"/>
    <property type="project" value="UniProtKB-KW"/>
</dbReference>
<dbReference type="Gene3D" id="1.10.443.10">
    <property type="entry name" value="Intergrase catalytic core"/>
    <property type="match status" value="1"/>
</dbReference>
<proteinExistence type="inferred from homology"/>
<sequence length="416" mass="46461">MSTELVIESYVVENLSSAPPRNRATSPVLPAGLSEQDVVIQWLKTKIAGDGRLAETTLAQYVVEARRLFWYARWIDTPISEWTLEEAGDYLSFLKAPDKAAICTGRVPRGDPRWTPFRKALSKASARQSQVIAGSLFKWLVAVQYLRADPFAGYGLAGKRRQRGKKQKRFVGQDGIELARDAIAARECRTDRERAKQARDLFVMELFTKTGLRTSEAINASMGSIQFVRFTAAQRAKHPEYPEGVWMLEVESGKGGQRRTVSCAAVMGSLQDYRVAYGLSSLPAPGETTPLLLGARRRTPELSRNLSARGVRALRRDLGTIDGITDRSSLYRLVKAIFKEALAWWDARDPVEADKLERASTHWLRHSFAKNLVASGADLLIVANNLGHADLNTTRVYIDDEETARAFETEKFLTGR</sequence>
<dbReference type="PANTHER" id="PTHR30349">
    <property type="entry name" value="PHAGE INTEGRASE-RELATED"/>
    <property type="match status" value="1"/>
</dbReference>
<dbReference type="AlphaFoldDB" id="A0A6J5ELF0"/>
<feature type="domain" description="Tyr recombinase" evidence="5">
    <location>
        <begin position="166"/>
        <end position="411"/>
    </location>
</feature>